<organism evidence="5 6">
    <name type="scientific">Pandoraea faecigallinarum</name>
    <dbReference type="NCBI Taxonomy" id="656179"/>
    <lineage>
        <taxon>Bacteria</taxon>
        <taxon>Pseudomonadati</taxon>
        <taxon>Pseudomonadota</taxon>
        <taxon>Betaproteobacteria</taxon>
        <taxon>Burkholderiales</taxon>
        <taxon>Burkholderiaceae</taxon>
        <taxon>Pandoraea</taxon>
    </lineage>
</organism>
<dbReference type="InterPro" id="IPR000160">
    <property type="entry name" value="GGDEF_dom"/>
</dbReference>
<protein>
    <submittedName>
        <fullName evidence="5">Diguanylate cyclase</fullName>
    </submittedName>
</protein>
<feature type="transmembrane region" description="Helical" evidence="2">
    <location>
        <begin position="286"/>
        <end position="303"/>
    </location>
</feature>
<dbReference type="Gene3D" id="3.30.70.270">
    <property type="match status" value="1"/>
</dbReference>
<keyword evidence="2" id="KW-0812">Transmembrane</keyword>
<evidence type="ECO:0000256" key="2">
    <source>
        <dbReference type="SAM" id="Phobius"/>
    </source>
</evidence>
<dbReference type="InterPro" id="IPR001633">
    <property type="entry name" value="EAL_dom"/>
</dbReference>
<evidence type="ECO:0000313" key="5">
    <source>
        <dbReference type="EMBL" id="AKM33099.2"/>
    </source>
</evidence>
<dbReference type="PROSITE" id="PS50883">
    <property type="entry name" value="EAL"/>
    <property type="match status" value="1"/>
</dbReference>
<dbReference type="AlphaFoldDB" id="A0A0H3WY45"/>
<gene>
    <name evidence="5" type="ORF">AB870_22050</name>
</gene>
<dbReference type="RefSeq" id="WP_053059666.1">
    <property type="nucleotide sequence ID" value="NZ_CP011807.3"/>
</dbReference>
<feature type="transmembrane region" description="Helical" evidence="2">
    <location>
        <begin position="400"/>
        <end position="419"/>
    </location>
</feature>
<dbReference type="SUPFAM" id="SSF141868">
    <property type="entry name" value="EAL domain-like"/>
    <property type="match status" value="1"/>
</dbReference>
<dbReference type="InterPro" id="IPR035919">
    <property type="entry name" value="EAL_sf"/>
</dbReference>
<dbReference type="Gene3D" id="3.30.450.20">
    <property type="entry name" value="PAS domain"/>
    <property type="match status" value="1"/>
</dbReference>
<feature type="compositionally biased region" description="Basic and acidic residues" evidence="1">
    <location>
        <begin position="1"/>
        <end position="15"/>
    </location>
</feature>
<evidence type="ECO:0000259" key="4">
    <source>
        <dbReference type="PROSITE" id="PS50887"/>
    </source>
</evidence>
<feature type="transmembrane region" description="Helical" evidence="2">
    <location>
        <begin position="46"/>
        <end position="65"/>
    </location>
</feature>
<evidence type="ECO:0000313" key="6">
    <source>
        <dbReference type="Proteomes" id="UP000035651"/>
    </source>
</evidence>
<dbReference type="Pfam" id="PF00990">
    <property type="entry name" value="GGDEF"/>
    <property type="match status" value="1"/>
</dbReference>
<dbReference type="SMART" id="SM00052">
    <property type="entry name" value="EAL"/>
    <property type="match status" value="1"/>
</dbReference>
<dbReference type="Gene3D" id="3.20.20.450">
    <property type="entry name" value="EAL domain"/>
    <property type="match status" value="1"/>
</dbReference>
<dbReference type="NCBIfam" id="TIGR00254">
    <property type="entry name" value="GGDEF"/>
    <property type="match status" value="1"/>
</dbReference>
<dbReference type="EMBL" id="CP011807">
    <property type="protein sequence ID" value="AKM33099.2"/>
    <property type="molecule type" value="Genomic_DNA"/>
</dbReference>
<proteinExistence type="predicted"/>
<feature type="region of interest" description="Disordered" evidence="1">
    <location>
        <begin position="1"/>
        <end position="21"/>
    </location>
</feature>
<keyword evidence="2" id="KW-1133">Transmembrane helix</keyword>
<keyword evidence="6" id="KW-1185">Reference proteome</keyword>
<dbReference type="Proteomes" id="UP000035651">
    <property type="component" value="Chromosome"/>
</dbReference>
<dbReference type="InterPro" id="IPR043128">
    <property type="entry name" value="Rev_trsase/Diguanyl_cyclase"/>
</dbReference>
<evidence type="ECO:0000256" key="1">
    <source>
        <dbReference type="SAM" id="MobiDB-lite"/>
    </source>
</evidence>
<accession>A0A0H3WY45</accession>
<dbReference type="PANTHER" id="PTHR44757">
    <property type="entry name" value="DIGUANYLATE CYCLASE DGCP"/>
    <property type="match status" value="1"/>
</dbReference>
<dbReference type="STRING" id="656179.AB870_22050"/>
<feature type="domain" description="GGDEF" evidence="4">
    <location>
        <begin position="583"/>
        <end position="714"/>
    </location>
</feature>
<dbReference type="CDD" id="cd01948">
    <property type="entry name" value="EAL"/>
    <property type="match status" value="1"/>
</dbReference>
<dbReference type="Pfam" id="PF00563">
    <property type="entry name" value="EAL"/>
    <property type="match status" value="1"/>
</dbReference>
<dbReference type="SMART" id="SM00267">
    <property type="entry name" value="GGDEF"/>
    <property type="match status" value="1"/>
</dbReference>
<dbReference type="CDD" id="cd01949">
    <property type="entry name" value="GGDEF"/>
    <property type="match status" value="1"/>
</dbReference>
<name>A0A0H3WY45_9BURK</name>
<dbReference type="InterPro" id="IPR029787">
    <property type="entry name" value="Nucleotide_cyclase"/>
</dbReference>
<dbReference type="OrthoDB" id="9813903at2"/>
<feature type="transmembrane region" description="Helical" evidence="2">
    <location>
        <begin position="369"/>
        <end position="394"/>
    </location>
</feature>
<feature type="domain" description="EAL" evidence="3">
    <location>
        <begin position="725"/>
        <end position="980"/>
    </location>
</feature>
<dbReference type="SUPFAM" id="SSF55073">
    <property type="entry name" value="Nucleotide cyclase"/>
    <property type="match status" value="1"/>
</dbReference>
<dbReference type="InterPro" id="IPR052155">
    <property type="entry name" value="Biofilm_reg_signaling"/>
</dbReference>
<feature type="transmembrane region" description="Helical" evidence="2">
    <location>
        <begin position="341"/>
        <end position="362"/>
    </location>
</feature>
<dbReference type="PANTHER" id="PTHR44757:SF2">
    <property type="entry name" value="BIOFILM ARCHITECTURE MAINTENANCE PROTEIN MBAA"/>
    <property type="match status" value="1"/>
</dbReference>
<dbReference type="PROSITE" id="PS50887">
    <property type="entry name" value="GGDEF"/>
    <property type="match status" value="1"/>
</dbReference>
<feature type="transmembrane region" description="Helical" evidence="2">
    <location>
        <begin position="315"/>
        <end position="335"/>
    </location>
</feature>
<sequence>MAGEPGNERDDHGRNTNDFSDELSELTGARRRWRITARLDELFRSISLYAVPAAIMLLSGIVLLFQESQYAVRGATPLSFQAQGDLPATFSPPMAKGALERAPSVQQFSTHLSEAPVWFRVTVPPVGAQERTVIEFPSRHAKTLACWRSPDSPAIGRADRSGVTGAVRMSKAGFMIDLGHLVEPVTLLCQATFSGPAHLSLVAWPAPELRISEKEFHRSNGLLEGGLLTLSAFVLVTAIINKEWLYVLFAAWLIGNLRLAANSMGADTQWLERAIPMDWDALVRKATFAVYYVLTYSLFTQLFKKELRLIGLRWMVMVLQWAGVVLCCAAIALPYAHFIPVLWAVAALGIVFVLVLLARILVLTRSRVAVWYSASLAIVLFATFSEVIAAAFNARALSSALNSVTAALFSSLMAALAIAEQMRMEHKGKLEAQTELRNAYDVTPVGLFTLNDQGVFVRGNAALHTMLGIPLGIPNTQGRTYRWDQYFGQSTWRMLLDVAQHSDESELEILSLPRDDGRVSRYLVKAIFSDGRIEGSLQDITERARTMEQLRYLAENDPLTGVSNRRGIEKSLGEAIRTLSETRPAALAYLDLDRFKLVNDLFGHAAGDEVLRQACDRMRARLSAEQSVGRTGGDEFIVVFRDATIKEAAAVARRLVDAIAGEPYQIGDRAFQVRASAGVIELTTDMRVPDAISSADRACREAKKSRRELVVYERGAAAFRERLAELRLIDALDAGLAPNTLFLEMQPIMEMAAPGDSLNFEVLLRMRDSDGNIVPASRIISAAEENGTIGMIDKWVLTNTLTWIDAHRDQLEKTRFVCVNLSGASLNDEHFVRDIFATLAAHERAVGLLCIEITETVALHDLDNTRRFVDRIHQLGGRIALDDFGAGFSSFSYLKDLAVDAIKIDGAFVKSMAAHPANLAIVEAIVALAKNLGIRSVAEWVEDAATLEALSELGVDYVQGFLIARPQTPEAILAADSAASFVRDPQLSALLVELEASFYPRASGSTALH</sequence>
<keyword evidence="2" id="KW-0472">Membrane</keyword>
<dbReference type="KEGG" id="pfg:AB870_22050"/>
<evidence type="ECO:0000259" key="3">
    <source>
        <dbReference type="PROSITE" id="PS50883"/>
    </source>
</evidence>
<feature type="transmembrane region" description="Helical" evidence="2">
    <location>
        <begin position="221"/>
        <end position="240"/>
    </location>
</feature>
<reference evidence="5" key="1">
    <citation type="submission" date="2016-06" db="EMBL/GenBank/DDBJ databases">
        <title>Complete Genome Sequence of Pandoraea faecigallinarum DSM-23572.</title>
        <authorList>
            <person name="Yong D."/>
            <person name="Ee R."/>
            <person name="Lim Y.-L."/>
            <person name="Yin W.-F."/>
            <person name="Chan K.-G."/>
        </authorList>
    </citation>
    <scope>NUCLEOTIDE SEQUENCE</scope>
    <source>
        <strain evidence="5">DSM 23572</strain>
    </source>
</reference>